<evidence type="ECO:0000256" key="2">
    <source>
        <dbReference type="ARBA" id="ARBA00005745"/>
    </source>
</evidence>
<accession>A0AA37UDI3</accession>
<evidence type="ECO:0000256" key="5">
    <source>
        <dbReference type="ARBA" id="ARBA00022989"/>
    </source>
</evidence>
<dbReference type="PANTHER" id="PTHR30012:SF0">
    <property type="entry name" value="TYPE II SECRETION SYSTEM PROTEIN F-RELATED"/>
    <property type="match status" value="1"/>
</dbReference>
<name>A0AA37UDI3_9BACL</name>
<evidence type="ECO:0000256" key="4">
    <source>
        <dbReference type="ARBA" id="ARBA00022692"/>
    </source>
</evidence>
<feature type="domain" description="Type II secretion system protein GspF" evidence="8">
    <location>
        <begin position="203"/>
        <end position="323"/>
    </location>
</feature>
<protein>
    <submittedName>
        <fullName evidence="9">Type II secretion system protein F</fullName>
    </submittedName>
</protein>
<keyword evidence="3" id="KW-1003">Cell membrane</keyword>
<sequence length="334" mass="36941">MRRLHATHVWLESVGQMLGSGLDIRRAAVAAMGEGKVGRELAARTLGRVESGASLTPAFQDFLTPEHLLILRASEQAGTFADGLLSVAKRIDEQLEWKRTISRSLAYPSILLISCYVLALFVRFEVDPMLRQLVASLAVSHDRMNPILALAANLPVMLMVLLTCSAVGLLLIWALQRRTSFAHQLRLPFRLWIVRQRSERLAYQLSIQLAAGIPLLDVLQAESEQTTKLYAHEAARLHQALLQGRSLSVALQDASGPTAYDPLLLELVRVAEETGDMASCMARACELLRRQIINQLDTTRRYLEPLVTCIMGLIVGSVVYSVFGPMYTAIAQLS</sequence>
<keyword evidence="4 7" id="KW-0812">Transmembrane</keyword>
<feature type="domain" description="Type II secretion system protein GspF" evidence="8">
    <location>
        <begin position="10"/>
        <end position="121"/>
    </location>
</feature>
<evidence type="ECO:0000313" key="9">
    <source>
        <dbReference type="EMBL" id="GLV13784.1"/>
    </source>
</evidence>
<dbReference type="Gene3D" id="1.20.81.30">
    <property type="entry name" value="Type II secretion system (T2SS), domain F"/>
    <property type="match status" value="2"/>
</dbReference>
<evidence type="ECO:0000256" key="1">
    <source>
        <dbReference type="ARBA" id="ARBA00004651"/>
    </source>
</evidence>
<dbReference type="GO" id="GO:0005886">
    <property type="term" value="C:plasma membrane"/>
    <property type="evidence" value="ECO:0007669"/>
    <property type="project" value="UniProtKB-SubCell"/>
</dbReference>
<evidence type="ECO:0000256" key="7">
    <source>
        <dbReference type="SAM" id="Phobius"/>
    </source>
</evidence>
<dbReference type="PANTHER" id="PTHR30012">
    <property type="entry name" value="GENERAL SECRETION PATHWAY PROTEIN"/>
    <property type="match status" value="1"/>
</dbReference>
<feature type="transmembrane region" description="Helical" evidence="7">
    <location>
        <begin position="302"/>
        <end position="323"/>
    </location>
</feature>
<dbReference type="Proteomes" id="UP001157137">
    <property type="component" value="Unassembled WGS sequence"/>
</dbReference>
<proteinExistence type="inferred from homology"/>
<evidence type="ECO:0000256" key="3">
    <source>
        <dbReference type="ARBA" id="ARBA00022475"/>
    </source>
</evidence>
<gene>
    <name evidence="9" type="primary">pilC</name>
    <name evidence="9" type="ORF">Heshes_14680</name>
</gene>
<dbReference type="InterPro" id="IPR003004">
    <property type="entry name" value="GspF/PilC"/>
</dbReference>
<keyword evidence="5 7" id="KW-1133">Transmembrane helix</keyword>
<dbReference type="AlphaFoldDB" id="A0AA37UDI3"/>
<feature type="transmembrane region" description="Helical" evidence="7">
    <location>
        <begin position="147"/>
        <end position="175"/>
    </location>
</feature>
<organism evidence="9 10">
    <name type="scientific">Alicyclobacillus hesperidum</name>
    <dbReference type="NCBI Taxonomy" id="89784"/>
    <lineage>
        <taxon>Bacteria</taxon>
        <taxon>Bacillati</taxon>
        <taxon>Bacillota</taxon>
        <taxon>Bacilli</taxon>
        <taxon>Bacillales</taxon>
        <taxon>Alicyclobacillaceae</taxon>
        <taxon>Alicyclobacillus</taxon>
    </lineage>
</organism>
<evidence type="ECO:0000313" key="10">
    <source>
        <dbReference type="Proteomes" id="UP001157137"/>
    </source>
</evidence>
<evidence type="ECO:0000259" key="8">
    <source>
        <dbReference type="Pfam" id="PF00482"/>
    </source>
</evidence>
<feature type="transmembrane region" description="Helical" evidence="7">
    <location>
        <begin position="105"/>
        <end position="124"/>
    </location>
</feature>
<reference evidence="9" key="1">
    <citation type="submission" date="2023-02" db="EMBL/GenBank/DDBJ databases">
        <title>Proposal of a novel subspecies: Alicyclobacillus hesperidum subspecies aegle.</title>
        <authorList>
            <person name="Goto K."/>
            <person name="Fujii T."/>
            <person name="Yasui K."/>
            <person name="Mochida K."/>
            <person name="Kato-Tanaka Y."/>
            <person name="Morohoshi S."/>
            <person name="An S.Y."/>
            <person name="Kasai H."/>
            <person name="Yokota A."/>
        </authorList>
    </citation>
    <scope>NUCLEOTIDE SEQUENCE</scope>
    <source>
        <strain evidence="9">DSM 12766</strain>
    </source>
</reference>
<dbReference type="EMBL" id="BSRA01000007">
    <property type="protein sequence ID" value="GLV13784.1"/>
    <property type="molecule type" value="Genomic_DNA"/>
</dbReference>
<dbReference type="InterPro" id="IPR042094">
    <property type="entry name" value="T2SS_GspF_sf"/>
</dbReference>
<keyword evidence="6 7" id="KW-0472">Membrane</keyword>
<dbReference type="InterPro" id="IPR018076">
    <property type="entry name" value="T2SS_GspF_dom"/>
</dbReference>
<comment type="similarity">
    <text evidence="2">Belongs to the GSP F family.</text>
</comment>
<evidence type="ECO:0000256" key="6">
    <source>
        <dbReference type="ARBA" id="ARBA00023136"/>
    </source>
</evidence>
<comment type="subcellular location">
    <subcellularLocation>
        <location evidence="1">Cell membrane</location>
        <topology evidence="1">Multi-pass membrane protein</topology>
    </subcellularLocation>
</comment>
<comment type="caution">
    <text evidence="9">The sequence shown here is derived from an EMBL/GenBank/DDBJ whole genome shotgun (WGS) entry which is preliminary data.</text>
</comment>
<dbReference type="Pfam" id="PF00482">
    <property type="entry name" value="T2SSF"/>
    <property type="match status" value="2"/>
</dbReference>
<dbReference type="RefSeq" id="WP_074692554.1">
    <property type="nucleotide sequence ID" value="NZ_BSRA01000007.1"/>
</dbReference>